<sequence length="88" mass="9066">MSADGTPTGPEAETRAVLGGASWRITRGNPTPEELAALAVVLAARLRAAHIDDGTAAPLRGASWDGGPQRRPAPAWTARSLPGWRSAA</sequence>
<feature type="region of interest" description="Disordered" evidence="1">
    <location>
        <begin position="55"/>
        <end position="88"/>
    </location>
</feature>
<dbReference type="EMBL" id="JBEXPZ010000014">
    <property type="protein sequence ID" value="MET9845393.1"/>
    <property type="molecule type" value="Genomic_DNA"/>
</dbReference>
<dbReference type="RefSeq" id="WP_355396220.1">
    <property type="nucleotide sequence ID" value="NZ_JBEGHN010000061.1"/>
</dbReference>
<keyword evidence="3" id="KW-1185">Reference proteome</keyword>
<evidence type="ECO:0000256" key="1">
    <source>
        <dbReference type="SAM" id="MobiDB-lite"/>
    </source>
</evidence>
<dbReference type="InterPro" id="IPR032716">
    <property type="entry name" value="ACC_epsilon"/>
</dbReference>
<gene>
    <name evidence="2" type="ORF">ABZZ21_12560</name>
</gene>
<evidence type="ECO:0000313" key="2">
    <source>
        <dbReference type="EMBL" id="MET9845393.1"/>
    </source>
</evidence>
<comment type="caution">
    <text evidence="2">The sequence shown here is derived from an EMBL/GenBank/DDBJ whole genome shotgun (WGS) entry which is preliminary data.</text>
</comment>
<dbReference type="Pfam" id="PF13822">
    <property type="entry name" value="ACC_epsilon"/>
    <property type="match status" value="1"/>
</dbReference>
<reference evidence="2 3" key="1">
    <citation type="submission" date="2024-06" db="EMBL/GenBank/DDBJ databases">
        <title>The Natural Products Discovery Center: Release of the First 8490 Sequenced Strains for Exploring Actinobacteria Biosynthetic Diversity.</title>
        <authorList>
            <person name="Kalkreuter E."/>
            <person name="Kautsar S.A."/>
            <person name="Yang D."/>
            <person name="Bader C.D."/>
            <person name="Teijaro C.N."/>
            <person name="Fluegel L."/>
            <person name="Davis C.M."/>
            <person name="Simpson J.R."/>
            <person name="Lauterbach L."/>
            <person name="Steele A.D."/>
            <person name="Gui C."/>
            <person name="Meng S."/>
            <person name="Li G."/>
            <person name="Viehrig K."/>
            <person name="Ye F."/>
            <person name="Su P."/>
            <person name="Kiefer A.F."/>
            <person name="Nichols A."/>
            <person name="Cepeda A.J."/>
            <person name="Yan W."/>
            <person name="Fan B."/>
            <person name="Jiang Y."/>
            <person name="Adhikari A."/>
            <person name="Zheng C.-J."/>
            <person name="Schuster L."/>
            <person name="Cowan T.M."/>
            <person name="Smanski M.J."/>
            <person name="Chevrette M.G."/>
            <person name="De Carvalho L.P.S."/>
            <person name="Shen B."/>
        </authorList>
    </citation>
    <scope>NUCLEOTIDE SEQUENCE [LARGE SCALE GENOMIC DNA]</scope>
    <source>
        <strain evidence="2 3">NPDC006434</strain>
    </source>
</reference>
<organism evidence="2 3">
    <name type="scientific">Streptomyces ossamyceticus</name>
    <dbReference type="NCBI Taxonomy" id="249581"/>
    <lineage>
        <taxon>Bacteria</taxon>
        <taxon>Bacillati</taxon>
        <taxon>Actinomycetota</taxon>
        <taxon>Actinomycetes</taxon>
        <taxon>Kitasatosporales</taxon>
        <taxon>Streptomycetaceae</taxon>
        <taxon>Streptomyces</taxon>
    </lineage>
</organism>
<name>A0ABV2UV09_9ACTN</name>
<proteinExistence type="predicted"/>
<protein>
    <submittedName>
        <fullName evidence="2">Acyl-CoA carboxylase epsilon subunit</fullName>
    </submittedName>
</protein>
<accession>A0ABV2UV09</accession>
<dbReference type="Proteomes" id="UP001550210">
    <property type="component" value="Unassembled WGS sequence"/>
</dbReference>
<evidence type="ECO:0000313" key="3">
    <source>
        <dbReference type="Proteomes" id="UP001550210"/>
    </source>
</evidence>